<dbReference type="GeneID" id="18802350"/>
<dbReference type="KEGG" id="shs:STEHIDRAFT_163456"/>
<dbReference type="GO" id="GO:0070600">
    <property type="term" value="P:fungal-type cell wall (1-&gt;3)-alpha-glucan biosynthetic process"/>
    <property type="evidence" value="ECO:0007669"/>
    <property type="project" value="TreeGrafter"/>
</dbReference>
<gene>
    <name evidence="2" type="ORF">STEHIDRAFT_163456</name>
</gene>
<dbReference type="SUPFAM" id="SSF51445">
    <property type="entry name" value="(Trans)glycosidases"/>
    <property type="match status" value="1"/>
</dbReference>
<sequence>MFWLRRNRHLFQMEIFKPATVSLTARDRRYARAVEACFSGAQLRTLVCQCHDDYRLMNKLIIDSTEVFRRKPAKYSFDGYAVEYVKSPDGLYKFLSMDVQLHRTPITLNPINHQQYEDIVPIIFNPGSRNFITKMTMNRDWRETQLRAGGDLAGLVPKLDYLYRMGVRGIFISGTPFLNMLWQADSYSPLDFTVLDPHYGTIDDYNAMISEVHARGMYVMADFTVGTMSDLIGFSGYLNGSTPFDLNTKPSGSIPISCHGALMGTRLSRTVIWTFGVHPDWQRQLAKFASVQDYLREWEPTVMAKLTTFSCLTITALGVGVILIDKSTQATVDALAIWASATRKCAYDLGKKNFFITGEVTGGDTFGSYGRGRTPTQLPSNFDIAANLTANQSQCFLRDESDNGLDAVAFHYSTYRSLTRFFGMDGNLADAYDIDVNFVTSWNQMFVDNDFLNAITGDVDPRHMFVMPGISLIYHGEEQNVYLYDTTAQNYLYGRQAMISNKAWQRHGCHHLGSEQYYNIALDKSLIGCLDDWNSLDHFDPIMNSRRMMAHMFYLHFVYGALQNGFGLVQQGNWAYQIERPGSNGTATEIGLWSISRSDITSQTLSGNNPDEVWMLYTNEHTTKTWTYDCTSSNLISTLYQADTIVRNLFYPYGN</sequence>
<keyword evidence="3" id="KW-1185">Reference proteome</keyword>
<dbReference type="OrthoDB" id="512920at2759"/>
<keyword evidence="2" id="KW-0378">Hydrolase</keyword>
<dbReference type="RefSeq" id="XP_007311208.1">
    <property type="nucleotide sequence ID" value="XM_007311146.1"/>
</dbReference>
<dbReference type="PANTHER" id="PTHR47182:SF2">
    <property type="entry name" value="CELL WALL ALPHA-1,3-GLUCAN SYNTHASE AGS1"/>
    <property type="match status" value="1"/>
</dbReference>
<reference evidence="3" key="1">
    <citation type="journal article" date="2012" name="Science">
        <title>The Paleozoic origin of enzymatic lignin decomposition reconstructed from 31 fungal genomes.</title>
        <authorList>
            <person name="Floudas D."/>
            <person name="Binder M."/>
            <person name="Riley R."/>
            <person name="Barry K."/>
            <person name="Blanchette R.A."/>
            <person name="Henrissat B."/>
            <person name="Martinez A.T."/>
            <person name="Otillar R."/>
            <person name="Spatafora J.W."/>
            <person name="Yadav J.S."/>
            <person name="Aerts A."/>
            <person name="Benoit I."/>
            <person name="Boyd A."/>
            <person name="Carlson A."/>
            <person name="Copeland A."/>
            <person name="Coutinho P.M."/>
            <person name="de Vries R.P."/>
            <person name="Ferreira P."/>
            <person name="Findley K."/>
            <person name="Foster B."/>
            <person name="Gaskell J."/>
            <person name="Glotzer D."/>
            <person name="Gorecki P."/>
            <person name="Heitman J."/>
            <person name="Hesse C."/>
            <person name="Hori C."/>
            <person name="Igarashi K."/>
            <person name="Jurgens J.A."/>
            <person name="Kallen N."/>
            <person name="Kersten P."/>
            <person name="Kohler A."/>
            <person name="Kuees U."/>
            <person name="Kumar T.K.A."/>
            <person name="Kuo A."/>
            <person name="LaButti K."/>
            <person name="Larrondo L.F."/>
            <person name="Lindquist E."/>
            <person name="Ling A."/>
            <person name="Lombard V."/>
            <person name="Lucas S."/>
            <person name="Lundell T."/>
            <person name="Martin R."/>
            <person name="McLaughlin D.J."/>
            <person name="Morgenstern I."/>
            <person name="Morin E."/>
            <person name="Murat C."/>
            <person name="Nagy L.G."/>
            <person name="Nolan M."/>
            <person name="Ohm R.A."/>
            <person name="Patyshakuliyeva A."/>
            <person name="Rokas A."/>
            <person name="Ruiz-Duenas F.J."/>
            <person name="Sabat G."/>
            <person name="Salamov A."/>
            <person name="Samejima M."/>
            <person name="Schmutz J."/>
            <person name="Slot J.C."/>
            <person name="St John F."/>
            <person name="Stenlid J."/>
            <person name="Sun H."/>
            <person name="Sun S."/>
            <person name="Syed K."/>
            <person name="Tsang A."/>
            <person name="Wiebenga A."/>
            <person name="Young D."/>
            <person name="Pisabarro A."/>
            <person name="Eastwood D.C."/>
            <person name="Martin F."/>
            <person name="Cullen D."/>
            <person name="Grigoriev I.V."/>
            <person name="Hibbett D.S."/>
        </authorList>
    </citation>
    <scope>NUCLEOTIDE SEQUENCE [LARGE SCALE GENOMIC DNA]</scope>
    <source>
        <strain evidence="3">FP-91666</strain>
    </source>
</reference>
<dbReference type="GO" id="GO:0016787">
    <property type="term" value="F:hydrolase activity"/>
    <property type="evidence" value="ECO:0007669"/>
    <property type="project" value="UniProtKB-KW"/>
</dbReference>
<proteinExistence type="predicted"/>
<dbReference type="Proteomes" id="UP000053927">
    <property type="component" value="Unassembled WGS sequence"/>
</dbReference>
<evidence type="ECO:0000313" key="3">
    <source>
        <dbReference type="Proteomes" id="UP000053927"/>
    </source>
</evidence>
<dbReference type="InterPro" id="IPR058656">
    <property type="entry name" value="Mok11-13/Ags1-like_GH"/>
</dbReference>
<dbReference type="PANTHER" id="PTHR47182">
    <property type="entry name" value="CELL WALL ALPHA-1,3-GLUCAN SYNTHASE AGS1-RELATED"/>
    <property type="match status" value="1"/>
</dbReference>
<dbReference type="InterPro" id="IPR006047">
    <property type="entry name" value="GH13_cat_dom"/>
</dbReference>
<dbReference type="AlphaFoldDB" id="R7RZ89"/>
<dbReference type="InterPro" id="IPR058655">
    <property type="entry name" value="Mok11-14/Ags1-like"/>
</dbReference>
<dbReference type="InterPro" id="IPR017853">
    <property type="entry name" value="GH"/>
</dbReference>
<evidence type="ECO:0000313" key="2">
    <source>
        <dbReference type="EMBL" id="EIM79632.1"/>
    </source>
</evidence>
<dbReference type="eggNOG" id="ENOG502QSGC">
    <property type="taxonomic scope" value="Eukaryota"/>
</dbReference>
<dbReference type="EMBL" id="JH687402">
    <property type="protein sequence ID" value="EIM79632.1"/>
    <property type="molecule type" value="Genomic_DNA"/>
</dbReference>
<dbReference type="GO" id="GO:0047657">
    <property type="term" value="F:alpha-1,3-glucan synthase activity"/>
    <property type="evidence" value="ECO:0007669"/>
    <property type="project" value="TreeGrafter"/>
</dbReference>
<dbReference type="Pfam" id="PF00128">
    <property type="entry name" value="Alpha-amylase"/>
    <property type="match status" value="1"/>
</dbReference>
<evidence type="ECO:0000259" key="1">
    <source>
        <dbReference type="SMART" id="SM00642"/>
    </source>
</evidence>
<dbReference type="GO" id="GO:0009277">
    <property type="term" value="C:fungal-type cell wall"/>
    <property type="evidence" value="ECO:0007669"/>
    <property type="project" value="TreeGrafter"/>
</dbReference>
<dbReference type="SMART" id="SM00642">
    <property type="entry name" value="Aamy"/>
    <property type="match status" value="1"/>
</dbReference>
<organism evidence="2 3">
    <name type="scientific">Stereum hirsutum (strain FP-91666)</name>
    <name type="common">White-rot fungus</name>
    <dbReference type="NCBI Taxonomy" id="721885"/>
    <lineage>
        <taxon>Eukaryota</taxon>
        <taxon>Fungi</taxon>
        <taxon>Dikarya</taxon>
        <taxon>Basidiomycota</taxon>
        <taxon>Agaricomycotina</taxon>
        <taxon>Agaricomycetes</taxon>
        <taxon>Russulales</taxon>
        <taxon>Stereaceae</taxon>
        <taxon>Stereum</taxon>
    </lineage>
</organism>
<name>R7RZ89_STEHR</name>
<protein>
    <submittedName>
        <fullName evidence="2">Glycoside hydrolase</fullName>
    </submittedName>
</protein>
<dbReference type="Gene3D" id="3.20.20.80">
    <property type="entry name" value="Glycosidases"/>
    <property type="match status" value="1"/>
</dbReference>
<feature type="domain" description="Glycosyl hydrolase family 13 catalytic" evidence="1">
    <location>
        <begin position="130"/>
        <end position="502"/>
    </location>
</feature>
<dbReference type="Pfam" id="PF26108">
    <property type="entry name" value="GH_Mok13"/>
    <property type="match status" value="1"/>
</dbReference>
<accession>R7RZ89</accession>